<dbReference type="EMBL" id="JACHIO010000013">
    <property type="protein sequence ID" value="MBB5064948.1"/>
    <property type="molecule type" value="Genomic_DNA"/>
</dbReference>
<dbReference type="InterPro" id="IPR019619">
    <property type="entry name" value="DUF2490"/>
</dbReference>
<proteinExistence type="predicted"/>
<evidence type="ECO:0000313" key="1">
    <source>
        <dbReference type="EMBL" id="MBB5064948.1"/>
    </source>
</evidence>
<dbReference type="RefSeq" id="WP_184257260.1">
    <property type="nucleotide sequence ID" value="NZ_JACHIO010000013.1"/>
</dbReference>
<name>A0A7W7ZSF4_9BACT</name>
<comment type="caution">
    <text evidence="1">The sequence shown here is derived from an EMBL/GenBank/DDBJ whole genome shotgun (WGS) entry which is preliminary data.</text>
</comment>
<dbReference type="Proteomes" id="UP000584867">
    <property type="component" value="Unassembled WGS sequence"/>
</dbReference>
<organism evidence="1 2">
    <name type="scientific">Granulicella mallensis</name>
    <dbReference type="NCBI Taxonomy" id="940614"/>
    <lineage>
        <taxon>Bacteria</taxon>
        <taxon>Pseudomonadati</taxon>
        <taxon>Acidobacteriota</taxon>
        <taxon>Terriglobia</taxon>
        <taxon>Terriglobales</taxon>
        <taxon>Acidobacteriaceae</taxon>
        <taxon>Granulicella</taxon>
    </lineage>
</organism>
<reference evidence="1 2" key="1">
    <citation type="submission" date="2020-08" db="EMBL/GenBank/DDBJ databases">
        <title>Genomic Encyclopedia of Type Strains, Phase IV (KMG-V): Genome sequencing to study the core and pangenomes of soil and plant-associated prokaryotes.</title>
        <authorList>
            <person name="Whitman W."/>
        </authorList>
    </citation>
    <scope>NUCLEOTIDE SEQUENCE [LARGE SCALE GENOMIC DNA]</scope>
    <source>
        <strain evidence="1 2">X5P3</strain>
    </source>
</reference>
<protein>
    <recommendedName>
        <fullName evidence="3">DUF2490 domain-containing protein</fullName>
    </recommendedName>
</protein>
<dbReference type="AlphaFoldDB" id="A0A7W7ZSF4"/>
<sequence>MADVSVGLSCNRDRREPAQKHNVGRDWVRQIILATYYLCSAAAMAPAQSTPAELPHQNNQVWPELDIYNKVGSHLDLTLVSQGRFSFDLPNPEIYVFGIDANIMVNKYLLITPSYYFYRFDQPAKTLGYGQNPVLAATVDVTKREFRIDDRNRFVAVLSGSDNFWVYGNRLRVERRVAGKRDFVFAWDELFYFSSTAAWQRNRVAVGFHKSFNERLAVEPYFLHQTDGHSRPGDLNTLGIILNVRLR</sequence>
<gene>
    <name evidence="1" type="ORF">HDF15_003310</name>
</gene>
<evidence type="ECO:0008006" key="3">
    <source>
        <dbReference type="Google" id="ProtNLM"/>
    </source>
</evidence>
<evidence type="ECO:0000313" key="2">
    <source>
        <dbReference type="Proteomes" id="UP000584867"/>
    </source>
</evidence>
<dbReference type="Pfam" id="PF10677">
    <property type="entry name" value="DUF2490"/>
    <property type="match status" value="1"/>
</dbReference>
<accession>A0A7W7ZSF4</accession>